<dbReference type="Proteomes" id="UP000007015">
    <property type="component" value="Chromosome 2"/>
</dbReference>
<dbReference type="Gramene" id="BGIOSGA006522-TA">
    <property type="protein sequence ID" value="BGIOSGA006522-PA"/>
    <property type="gene ID" value="BGIOSGA006522"/>
</dbReference>
<feature type="region of interest" description="Disordered" evidence="1">
    <location>
        <begin position="153"/>
        <end position="236"/>
    </location>
</feature>
<dbReference type="OMA" id="NNKGRRC"/>
<dbReference type="STRING" id="39946.B8AHK2"/>
<evidence type="ECO:0000313" key="2">
    <source>
        <dbReference type="EMBL" id="EEC73113.1"/>
    </source>
</evidence>
<dbReference type="PANTHER" id="PTHR35728:SF1">
    <property type="entry name" value="MICROTUBULE-BINDING PROTEIN TANGLED-RELATED"/>
    <property type="match status" value="1"/>
</dbReference>
<dbReference type="EMBL" id="CM000127">
    <property type="protein sequence ID" value="EEC73113.1"/>
    <property type="molecule type" value="Genomic_DNA"/>
</dbReference>
<accession>B8AHK2</accession>
<dbReference type="GO" id="GO:0000911">
    <property type="term" value="P:cytokinesis by cell plate formation"/>
    <property type="evidence" value="ECO:0007669"/>
    <property type="project" value="TreeGrafter"/>
</dbReference>
<dbReference type="HOGENOM" id="CLU_057223_1_0_1"/>
<organism evidence="2 3">
    <name type="scientific">Oryza sativa subsp. indica</name>
    <name type="common">Rice</name>
    <dbReference type="NCBI Taxonomy" id="39946"/>
    <lineage>
        <taxon>Eukaryota</taxon>
        <taxon>Viridiplantae</taxon>
        <taxon>Streptophyta</taxon>
        <taxon>Embryophyta</taxon>
        <taxon>Tracheophyta</taxon>
        <taxon>Spermatophyta</taxon>
        <taxon>Magnoliopsida</taxon>
        <taxon>Liliopsida</taxon>
        <taxon>Poales</taxon>
        <taxon>Poaceae</taxon>
        <taxon>BOP clade</taxon>
        <taxon>Oryzoideae</taxon>
        <taxon>Oryzeae</taxon>
        <taxon>Oryzinae</taxon>
        <taxon>Oryza</taxon>
        <taxon>Oryza sativa</taxon>
    </lineage>
</organism>
<sequence>MVARSPDARQSRQTAAAAAAAAALNPALVRETLKKVDRCMARLQELQYTVAGGAKVVSGVSLSPRSTRGYLRTSLRCKQETVRQVLDPDPLMRATPARKTSPNGKFGGSDGGATQWRRMSLPAMLLGETVLEIVQASKFASDIVAVVDAGANKNREAPKTPNPVTRTRKVNAEATPLRARRAREKQSQRGTARAEASTPPSRGRVRSRIQFKPASPLGRPSVSANRVSPRNRPWAKKTVMFPNPAFLASTSSAAYDSPSPSKKQKRFYKTRSPIIARQTPYKFLVKSPPSSLGSKLKSHGKLLPSRPFTVSPPGKVQVAAAAASVSKTRRCTFSPSRLVSRLVSSPGKAQAAASNNNNNKGRRCSFSPSRLATRLVSPIKARLSLNRSRDGGVHGGGGMVAFGTLTTFSASSPSSSTASSSSPSYVYITLCANNDDDGGTFALYSLISSHAKVSLVPNQKVEDELYMSKSSSLSSPSVQRLVSGR</sequence>
<proteinExistence type="predicted"/>
<evidence type="ECO:0000313" key="3">
    <source>
        <dbReference type="Proteomes" id="UP000007015"/>
    </source>
</evidence>
<dbReference type="InterPro" id="IPR044709">
    <property type="entry name" value="TAN1"/>
</dbReference>
<dbReference type="GO" id="GO:2000694">
    <property type="term" value="P:regulation of phragmoplast microtubule organization"/>
    <property type="evidence" value="ECO:0007669"/>
    <property type="project" value="InterPro"/>
</dbReference>
<protein>
    <recommendedName>
        <fullName evidence="4">Microtubule-binding protein TANGLED1</fullName>
    </recommendedName>
</protein>
<gene>
    <name evidence="2" type="ORF">OsI_07109</name>
</gene>
<keyword evidence="3" id="KW-1185">Reference proteome</keyword>
<name>B8AHK2_ORYSI</name>
<evidence type="ECO:0000256" key="1">
    <source>
        <dbReference type="SAM" id="MobiDB-lite"/>
    </source>
</evidence>
<dbReference type="GO" id="GO:0008017">
    <property type="term" value="F:microtubule binding"/>
    <property type="evidence" value="ECO:0007669"/>
    <property type="project" value="InterPro"/>
</dbReference>
<feature type="region of interest" description="Disordered" evidence="1">
    <location>
        <begin position="92"/>
        <end position="112"/>
    </location>
</feature>
<dbReference type="GO" id="GO:0009574">
    <property type="term" value="C:preprophase band"/>
    <property type="evidence" value="ECO:0007669"/>
    <property type="project" value="TreeGrafter"/>
</dbReference>
<reference evidence="2 3" key="1">
    <citation type="journal article" date="2005" name="PLoS Biol.">
        <title>The genomes of Oryza sativa: a history of duplications.</title>
        <authorList>
            <person name="Yu J."/>
            <person name="Wang J."/>
            <person name="Lin W."/>
            <person name="Li S."/>
            <person name="Li H."/>
            <person name="Zhou J."/>
            <person name="Ni P."/>
            <person name="Dong W."/>
            <person name="Hu S."/>
            <person name="Zeng C."/>
            <person name="Zhang J."/>
            <person name="Zhang Y."/>
            <person name="Li R."/>
            <person name="Xu Z."/>
            <person name="Li S."/>
            <person name="Li X."/>
            <person name="Zheng H."/>
            <person name="Cong L."/>
            <person name="Lin L."/>
            <person name="Yin J."/>
            <person name="Geng J."/>
            <person name="Li G."/>
            <person name="Shi J."/>
            <person name="Liu J."/>
            <person name="Lv H."/>
            <person name="Li J."/>
            <person name="Wang J."/>
            <person name="Deng Y."/>
            <person name="Ran L."/>
            <person name="Shi X."/>
            <person name="Wang X."/>
            <person name="Wu Q."/>
            <person name="Li C."/>
            <person name="Ren X."/>
            <person name="Wang J."/>
            <person name="Wang X."/>
            <person name="Li D."/>
            <person name="Liu D."/>
            <person name="Zhang X."/>
            <person name="Ji Z."/>
            <person name="Zhao W."/>
            <person name="Sun Y."/>
            <person name="Zhang Z."/>
            <person name="Bao J."/>
            <person name="Han Y."/>
            <person name="Dong L."/>
            <person name="Ji J."/>
            <person name="Chen P."/>
            <person name="Wu S."/>
            <person name="Liu J."/>
            <person name="Xiao Y."/>
            <person name="Bu D."/>
            <person name="Tan J."/>
            <person name="Yang L."/>
            <person name="Ye C."/>
            <person name="Zhang J."/>
            <person name="Xu J."/>
            <person name="Zhou Y."/>
            <person name="Yu Y."/>
            <person name="Zhang B."/>
            <person name="Zhuang S."/>
            <person name="Wei H."/>
            <person name="Liu B."/>
            <person name="Lei M."/>
            <person name="Yu H."/>
            <person name="Li Y."/>
            <person name="Xu H."/>
            <person name="Wei S."/>
            <person name="He X."/>
            <person name="Fang L."/>
            <person name="Zhang Z."/>
            <person name="Zhang Y."/>
            <person name="Huang X."/>
            <person name="Su Z."/>
            <person name="Tong W."/>
            <person name="Li J."/>
            <person name="Tong Z."/>
            <person name="Li S."/>
            <person name="Ye J."/>
            <person name="Wang L."/>
            <person name="Fang L."/>
            <person name="Lei T."/>
            <person name="Chen C."/>
            <person name="Chen H."/>
            <person name="Xu Z."/>
            <person name="Li H."/>
            <person name="Huang H."/>
            <person name="Zhang F."/>
            <person name="Xu H."/>
            <person name="Li N."/>
            <person name="Zhao C."/>
            <person name="Li S."/>
            <person name="Dong L."/>
            <person name="Huang Y."/>
            <person name="Li L."/>
            <person name="Xi Y."/>
            <person name="Qi Q."/>
            <person name="Li W."/>
            <person name="Zhang B."/>
            <person name="Hu W."/>
            <person name="Zhang Y."/>
            <person name="Tian X."/>
            <person name="Jiao Y."/>
            <person name="Liang X."/>
            <person name="Jin J."/>
            <person name="Gao L."/>
            <person name="Zheng W."/>
            <person name="Hao B."/>
            <person name="Liu S."/>
            <person name="Wang W."/>
            <person name="Yuan L."/>
            <person name="Cao M."/>
            <person name="McDermott J."/>
            <person name="Samudrala R."/>
            <person name="Wang J."/>
            <person name="Wong G.K."/>
            <person name="Yang H."/>
        </authorList>
    </citation>
    <scope>NUCLEOTIDE SEQUENCE [LARGE SCALE GENOMIC DNA]</scope>
    <source>
        <strain evidence="3">cv. 93-11</strain>
    </source>
</reference>
<evidence type="ECO:0008006" key="4">
    <source>
        <dbReference type="Google" id="ProtNLM"/>
    </source>
</evidence>
<dbReference type="PANTHER" id="PTHR35728">
    <property type="entry name" value="MICROTUBULE-BINDING PROTEIN TANGLED-RELATED"/>
    <property type="match status" value="1"/>
</dbReference>
<dbReference type="AlphaFoldDB" id="B8AHK2"/>
<dbReference type="GO" id="GO:0005875">
    <property type="term" value="C:microtubule associated complex"/>
    <property type="evidence" value="ECO:0007669"/>
    <property type="project" value="TreeGrafter"/>
</dbReference>